<organism evidence="1 2">
    <name type="scientific">Lasiodiplodia mahajangana</name>
    <dbReference type="NCBI Taxonomy" id="1108764"/>
    <lineage>
        <taxon>Eukaryota</taxon>
        <taxon>Fungi</taxon>
        <taxon>Dikarya</taxon>
        <taxon>Ascomycota</taxon>
        <taxon>Pezizomycotina</taxon>
        <taxon>Dothideomycetes</taxon>
        <taxon>Dothideomycetes incertae sedis</taxon>
        <taxon>Botryosphaeriales</taxon>
        <taxon>Botryosphaeriaceae</taxon>
        <taxon>Lasiodiplodia</taxon>
    </lineage>
</organism>
<evidence type="ECO:0000313" key="1">
    <source>
        <dbReference type="EMBL" id="KAJ8129933.1"/>
    </source>
</evidence>
<accession>A0ACC2JQZ8</accession>
<reference evidence="1" key="1">
    <citation type="submission" date="2022-12" db="EMBL/GenBank/DDBJ databases">
        <title>Genome Sequence of Lasiodiplodia mahajangana.</title>
        <authorList>
            <person name="Buettner E."/>
        </authorList>
    </citation>
    <scope>NUCLEOTIDE SEQUENCE</scope>
    <source>
        <strain evidence="1">VT137</strain>
    </source>
</reference>
<keyword evidence="2" id="KW-1185">Reference proteome</keyword>
<protein>
    <submittedName>
        <fullName evidence="1">Uncharacterized protein</fullName>
    </submittedName>
</protein>
<sequence length="138" mass="16353">MWLSEIYTGHWRALGERYSGFYSREKKPTQKELDDFLQEGNDVLKWLWRALEQVDETYYTERRQEENELTKEKIADLERWIKDVEDLAAKAKAEEAKAEKEKAEKAAQPKGERYQTRSNKGKGKDQDQEMQDAYSLPS</sequence>
<dbReference type="Proteomes" id="UP001153332">
    <property type="component" value="Unassembled WGS sequence"/>
</dbReference>
<proteinExistence type="predicted"/>
<dbReference type="EMBL" id="JAPUUL010000622">
    <property type="protein sequence ID" value="KAJ8129933.1"/>
    <property type="molecule type" value="Genomic_DNA"/>
</dbReference>
<name>A0ACC2JQZ8_9PEZI</name>
<gene>
    <name evidence="1" type="ORF">O1611_g3696</name>
</gene>
<comment type="caution">
    <text evidence="1">The sequence shown here is derived from an EMBL/GenBank/DDBJ whole genome shotgun (WGS) entry which is preliminary data.</text>
</comment>
<evidence type="ECO:0000313" key="2">
    <source>
        <dbReference type="Proteomes" id="UP001153332"/>
    </source>
</evidence>